<reference evidence="4 5" key="2">
    <citation type="submission" date="2019-01" db="EMBL/GenBank/DDBJ databases">
        <title>Motilimonas pumilus sp. nov., isolated from the gut of sea cucumber (Apostichopus japonicus).</title>
        <authorList>
            <person name="Wang F.-Q."/>
            <person name="Ren L.-H."/>
            <person name="Lin Y.-W."/>
            <person name="Sun G.-H."/>
            <person name="Du Z.-J."/>
            <person name="Zhao J.-X."/>
            <person name="Liu X.-J."/>
            <person name="Liu L.-J."/>
        </authorList>
    </citation>
    <scope>NUCLEOTIDE SEQUENCE [LARGE SCALE GENOMIC DNA]</scope>
    <source>
        <strain evidence="4 5">PLHSC7-2</strain>
    </source>
</reference>
<proteinExistence type="predicted"/>
<keyword evidence="2" id="KW-0472">Membrane</keyword>
<evidence type="ECO:0000256" key="1">
    <source>
        <dbReference type="ARBA" id="ARBA00023284"/>
    </source>
</evidence>
<dbReference type="InterPro" id="IPR000866">
    <property type="entry name" value="AhpC/TSA"/>
</dbReference>
<reference evidence="4 5" key="1">
    <citation type="submission" date="2018-09" db="EMBL/GenBank/DDBJ databases">
        <authorList>
            <person name="Wang F."/>
        </authorList>
    </citation>
    <scope>NUCLEOTIDE SEQUENCE [LARGE SCALE GENOMIC DNA]</scope>
    <source>
        <strain evidence="4 5">PLHSC7-2</strain>
    </source>
</reference>
<feature type="transmembrane region" description="Helical" evidence="2">
    <location>
        <begin position="30"/>
        <end position="50"/>
    </location>
</feature>
<dbReference type="PANTHER" id="PTHR43110:SF1">
    <property type="entry name" value="THIOL PEROXIDASE"/>
    <property type="match status" value="1"/>
</dbReference>
<dbReference type="InterPro" id="IPR013766">
    <property type="entry name" value="Thioredoxin_domain"/>
</dbReference>
<dbReference type="PROSITE" id="PS51352">
    <property type="entry name" value="THIOREDOXIN_2"/>
    <property type="match status" value="1"/>
</dbReference>
<dbReference type="AlphaFoldDB" id="A0A418YD59"/>
<gene>
    <name evidence="4" type="ORF">D1Z90_13310</name>
</gene>
<keyword evidence="2" id="KW-0812">Transmembrane</keyword>
<evidence type="ECO:0000259" key="3">
    <source>
        <dbReference type="PROSITE" id="PS51352"/>
    </source>
</evidence>
<keyword evidence="2" id="KW-1133">Transmembrane helix</keyword>
<organism evidence="4 5">
    <name type="scientific">Motilimonas pumila</name>
    <dbReference type="NCBI Taxonomy" id="2303987"/>
    <lineage>
        <taxon>Bacteria</taxon>
        <taxon>Pseudomonadati</taxon>
        <taxon>Pseudomonadota</taxon>
        <taxon>Gammaproteobacteria</taxon>
        <taxon>Alteromonadales</taxon>
        <taxon>Alteromonadales genera incertae sedis</taxon>
        <taxon>Motilimonas</taxon>
    </lineage>
</organism>
<evidence type="ECO:0000256" key="2">
    <source>
        <dbReference type="SAM" id="Phobius"/>
    </source>
</evidence>
<evidence type="ECO:0000313" key="4">
    <source>
        <dbReference type="EMBL" id="RJG42446.1"/>
    </source>
</evidence>
<dbReference type="InterPro" id="IPR050455">
    <property type="entry name" value="Tpx_Peroxidase_subfamily"/>
</dbReference>
<dbReference type="Proteomes" id="UP000283255">
    <property type="component" value="Unassembled WGS sequence"/>
</dbReference>
<protein>
    <recommendedName>
        <fullName evidence="3">Thioredoxin domain-containing protein</fullName>
    </recommendedName>
</protein>
<sequence>MFFIACLVLGSVVGMTAIYFAIRAPTLGSIVGVFLASFPILMSIVFYTTFKESKPPLGDIQVKVGDAIMPITAVYGDGETFRLDDLQGQRILLKFFRGAWCPYCSMELKMFEDMKPIFERFDVKIVALSNDAPMAALKHQQRDQLTHLLLSDPELKVIKQYGVEHHKALGGDGASSLTLFGLPFPTKMKYKPMAIPTSILIDEKGIVRWIDQAEDVRLRASEEKLTAALKDAFTD</sequence>
<feature type="domain" description="Thioredoxin" evidence="3">
    <location>
        <begin position="62"/>
        <end position="234"/>
    </location>
</feature>
<keyword evidence="1" id="KW-0676">Redox-active center</keyword>
<dbReference type="PANTHER" id="PTHR43110">
    <property type="entry name" value="THIOL PEROXIDASE"/>
    <property type="match status" value="1"/>
</dbReference>
<dbReference type="Pfam" id="PF00578">
    <property type="entry name" value="AhpC-TSA"/>
    <property type="match status" value="1"/>
</dbReference>
<evidence type="ECO:0000313" key="5">
    <source>
        <dbReference type="Proteomes" id="UP000283255"/>
    </source>
</evidence>
<accession>A0A418YD59</accession>
<dbReference type="GO" id="GO:0016209">
    <property type="term" value="F:antioxidant activity"/>
    <property type="evidence" value="ECO:0007669"/>
    <property type="project" value="InterPro"/>
</dbReference>
<dbReference type="EMBL" id="QZCH01000017">
    <property type="protein sequence ID" value="RJG42446.1"/>
    <property type="molecule type" value="Genomic_DNA"/>
</dbReference>
<dbReference type="Gene3D" id="3.40.30.10">
    <property type="entry name" value="Glutaredoxin"/>
    <property type="match status" value="1"/>
</dbReference>
<name>A0A418YD59_9GAMM</name>
<dbReference type="InterPro" id="IPR036249">
    <property type="entry name" value="Thioredoxin-like_sf"/>
</dbReference>
<dbReference type="SUPFAM" id="SSF52833">
    <property type="entry name" value="Thioredoxin-like"/>
    <property type="match status" value="1"/>
</dbReference>
<dbReference type="GO" id="GO:0016491">
    <property type="term" value="F:oxidoreductase activity"/>
    <property type="evidence" value="ECO:0007669"/>
    <property type="project" value="InterPro"/>
</dbReference>
<comment type="caution">
    <text evidence="4">The sequence shown here is derived from an EMBL/GenBank/DDBJ whole genome shotgun (WGS) entry which is preliminary data.</text>
</comment>
<keyword evidence="5" id="KW-1185">Reference proteome</keyword>